<keyword evidence="2" id="KW-0472">Membrane</keyword>
<dbReference type="Proteomes" id="UP000523447">
    <property type="component" value="Unassembled WGS sequence"/>
</dbReference>
<keyword evidence="1" id="KW-0732">Signal</keyword>
<dbReference type="AlphaFoldDB" id="A0A7X6M0U1"/>
<dbReference type="EMBL" id="JAAXPE010000027">
    <property type="protein sequence ID" value="NKY88215.1"/>
    <property type="molecule type" value="Genomic_DNA"/>
</dbReference>
<evidence type="ECO:0000256" key="1">
    <source>
        <dbReference type="ARBA" id="ARBA00022729"/>
    </source>
</evidence>
<feature type="transmembrane region" description="Helical" evidence="2">
    <location>
        <begin position="22"/>
        <end position="49"/>
    </location>
</feature>
<evidence type="ECO:0000256" key="2">
    <source>
        <dbReference type="SAM" id="Phobius"/>
    </source>
</evidence>
<dbReference type="Gene3D" id="2.60.40.1240">
    <property type="match status" value="1"/>
</dbReference>
<name>A0A7X6M0U1_9NOCA</name>
<keyword evidence="2" id="KW-0812">Transmembrane</keyword>
<dbReference type="RefSeq" id="WP_040723800.1">
    <property type="nucleotide sequence ID" value="NZ_CAWPHS010000020.1"/>
</dbReference>
<dbReference type="InterPro" id="IPR029050">
    <property type="entry name" value="Immunoprotect_excell_Ig-like"/>
</dbReference>
<keyword evidence="5" id="KW-1185">Reference proteome</keyword>
<feature type="domain" description="DUF4352" evidence="3">
    <location>
        <begin position="65"/>
        <end position="186"/>
    </location>
</feature>
<dbReference type="Pfam" id="PF11611">
    <property type="entry name" value="DUF4352"/>
    <property type="match status" value="1"/>
</dbReference>
<gene>
    <name evidence="4" type="ORF">HGA07_21660</name>
</gene>
<evidence type="ECO:0000313" key="4">
    <source>
        <dbReference type="EMBL" id="NKY88215.1"/>
    </source>
</evidence>
<sequence>MTAPVPPQHPPYYPPPPRKRRVWPWVLGGFAACILLLFGGCAALIGGVAHEASKQEAERTTAAPLGSEVRDGKFAFVVTSLAPPVSEVGDNPYLRKQAQGEYILVHIDVTNIGDRPQTYFGDNQKLVDDQGRLYGNDTGAEINLNKDLSTEINPGNKISVTIAFDVPKGTQVAAIEFHDSAFSGGARVAVK</sequence>
<evidence type="ECO:0000313" key="5">
    <source>
        <dbReference type="Proteomes" id="UP000523447"/>
    </source>
</evidence>
<evidence type="ECO:0000259" key="3">
    <source>
        <dbReference type="Pfam" id="PF11611"/>
    </source>
</evidence>
<accession>A0A7X6M0U1</accession>
<protein>
    <submittedName>
        <fullName evidence="4">DUF4352 domain-containing protein</fullName>
    </submittedName>
</protein>
<comment type="caution">
    <text evidence="4">The sequence shown here is derived from an EMBL/GenBank/DDBJ whole genome shotgun (WGS) entry which is preliminary data.</text>
</comment>
<dbReference type="InterPro" id="IPR029051">
    <property type="entry name" value="DUF4352"/>
</dbReference>
<reference evidence="4 5" key="1">
    <citation type="submission" date="2020-04" db="EMBL/GenBank/DDBJ databases">
        <title>MicrobeNet Type strains.</title>
        <authorList>
            <person name="Nicholson A.C."/>
        </authorList>
    </citation>
    <scope>NUCLEOTIDE SEQUENCE [LARGE SCALE GENOMIC DNA]</scope>
    <source>
        <strain evidence="4 5">DSM 44445</strain>
    </source>
</reference>
<proteinExistence type="predicted"/>
<keyword evidence="2" id="KW-1133">Transmembrane helix</keyword>
<organism evidence="4 5">
    <name type="scientific">Nocardia veterana</name>
    <dbReference type="NCBI Taxonomy" id="132249"/>
    <lineage>
        <taxon>Bacteria</taxon>
        <taxon>Bacillati</taxon>
        <taxon>Actinomycetota</taxon>
        <taxon>Actinomycetes</taxon>
        <taxon>Mycobacteriales</taxon>
        <taxon>Nocardiaceae</taxon>
        <taxon>Nocardia</taxon>
    </lineage>
</organism>